<dbReference type="Pfam" id="PF17900">
    <property type="entry name" value="Peptidase_M1_N"/>
    <property type="match status" value="1"/>
</dbReference>
<dbReference type="InterPro" id="IPR045357">
    <property type="entry name" value="Aminopeptidase_N-like_N"/>
</dbReference>
<organism evidence="4 5">
    <name type="scientific">Panagrellus redivivus</name>
    <name type="common">Microworm</name>
    <dbReference type="NCBI Taxonomy" id="6233"/>
    <lineage>
        <taxon>Eukaryota</taxon>
        <taxon>Metazoa</taxon>
        <taxon>Ecdysozoa</taxon>
        <taxon>Nematoda</taxon>
        <taxon>Chromadorea</taxon>
        <taxon>Rhabditida</taxon>
        <taxon>Tylenchina</taxon>
        <taxon>Panagrolaimomorpha</taxon>
        <taxon>Panagrolaimoidea</taxon>
        <taxon>Panagrolaimidae</taxon>
        <taxon>Panagrellus</taxon>
    </lineage>
</organism>
<dbReference type="InterPro" id="IPR042097">
    <property type="entry name" value="Aminopeptidase_N-like_N_sf"/>
</dbReference>
<dbReference type="GO" id="GO:0016020">
    <property type="term" value="C:membrane"/>
    <property type="evidence" value="ECO:0007669"/>
    <property type="project" value="TreeGrafter"/>
</dbReference>
<dbReference type="Gene3D" id="2.60.40.1730">
    <property type="entry name" value="tricorn interacting facor f3 domain"/>
    <property type="match status" value="1"/>
</dbReference>
<dbReference type="GO" id="GO:0042277">
    <property type="term" value="F:peptide binding"/>
    <property type="evidence" value="ECO:0007669"/>
    <property type="project" value="TreeGrafter"/>
</dbReference>
<accession>A0A7E4VFJ0</accession>
<feature type="domain" description="Peptidase M1 membrane alanine aminopeptidase" evidence="2">
    <location>
        <begin position="348"/>
        <end position="510"/>
    </location>
</feature>
<keyword evidence="1" id="KW-0812">Transmembrane</keyword>
<evidence type="ECO:0000313" key="5">
    <source>
        <dbReference type="WBParaSite" id="Pan_g20250.t1"/>
    </source>
</evidence>
<dbReference type="GO" id="GO:0006508">
    <property type="term" value="P:proteolysis"/>
    <property type="evidence" value="ECO:0007669"/>
    <property type="project" value="TreeGrafter"/>
</dbReference>
<evidence type="ECO:0000256" key="1">
    <source>
        <dbReference type="SAM" id="Phobius"/>
    </source>
</evidence>
<dbReference type="Gene3D" id="1.25.50.20">
    <property type="match status" value="1"/>
</dbReference>
<dbReference type="SUPFAM" id="SSF55486">
    <property type="entry name" value="Metalloproteases ('zincins'), catalytic domain"/>
    <property type="match status" value="1"/>
</dbReference>
<dbReference type="GO" id="GO:0070006">
    <property type="term" value="F:metalloaminopeptidase activity"/>
    <property type="evidence" value="ECO:0007669"/>
    <property type="project" value="TreeGrafter"/>
</dbReference>
<dbReference type="InterPro" id="IPR027268">
    <property type="entry name" value="Peptidase_M4/M1_CTD_sf"/>
</dbReference>
<proteinExistence type="predicted"/>
<dbReference type="PANTHER" id="PTHR11533">
    <property type="entry name" value="PROTEASE M1 ZINC METALLOPROTEASE"/>
    <property type="match status" value="1"/>
</dbReference>
<dbReference type="WBParaSite" id="Pan_g20250.t1">
    <property type="protein sequence ID" value="Pan_g20250.t1"/>
    <property type="gene ID" value="Pan_g20250"/>
</dbReference>
<dbReference type="GO" id="GO:0005615">
    <property type="term" value="C:extracellular space"/>
    <property type="evidence" value="ECO:0007669"/>
    <property type="project" value="TreeGrafter"/>
</dbReference>
<dbReference type="GO" id="GO:0043171">
    <property type="term" value="P:peptide catabolic process"/>
    <property type="evidence" value="ECO:0007669"/>
    <property type="project" value="TreeGrafter"/>
</dbReference>
<feature type="domain" description="Aminopeptidase N-like N-terminal" evidence="3">
    <location>
        <begin position="136"/>
        <end position="289"/>
    </location>
</feature>
<dbReference type="SUPFAM" id="SSF63737">
    <property type="entry name" value="Leukotriene A4 hydrolase N-terminal domain"/>
    <property type="match status" value="1"/>
</dbReference>
<dbReference type="PANTHER" id="PTHR11533:SF299">
    <property type="entry name" value="AMINOPEPTIDASE"/>
    <property type="match status" value="1"/>
</dbReference>
<reference evidence="4" key="1">
    <citation type="journal article" date="2013" name="Genetics">
        <title>The draft genome and transcriptome of Panagrellus redivivus are shaped by the harsh demands of a free-living lifestyle.</title>
        <authorList>
            <person name="Srinivasan J."/>
            <person name="Dillman A.R."/>
            <person name="Macchietto M.G."/>
            <person name="Heikkinen L."/>
            <person name="Lakso M."/>
            <person name="Fracchia K.M."/>
            <person name="Antoshechkin I."/>
            <person name="Mortazavi A."/>
            <person name="Wong G."/>
            <person name="Sternberg P.W."/>
        </authorList>
    </citation>
    <scope>NUCLEOTIDE SEQUENCE [LARGE SCALE GENOMIC DNA]</scope>
    <source>
        <strain evidence="4">MT8872</strain>
    </source>
</reference>
<keyword evidence="1" id="KW-0472">Membrane</keyword>
<name>A0A7E4VFJ0_PANRE</name>
<feature type="transmembrane region" description="Helical" evidence="1">
    <location>
        <begin position="49"/>
        <end position="72"/>
    </location>
</feature>
<dbReference type="AlphaFoldDB" id="A0A7E4VFJ0"/>
<keyword evidence="4" id="KW-1185">Reference proteome</keyword>
<evidence type="ECO:0000259" key="3">
    <source>
        <dbReference type="Pfam" id="PF17900"/>
    </source>
</evidence>
<dbReference type="InterPro" id="IPR050344">
    <property type="entry name" value="Peptidase_M1_aminopeptidases"/>
</dbReference>
<reference evidence="5" key="2">
    <citation type="submission" date="2020-10" db="UniProtKB">
        <authorList>
            <consortium name="WormBaseParasite"/>
        </authorList>
    </citation>
    <scope>IDENTIFICATION</scope>
</reference>
<dbReference type="Proteomes" id="UP000492821">
    <property type="component" value="Unassembled WGS sequence"/>
</dbReference>
<protein>
    <submittedName>
        <fullName evidence="5">Aminopeptidase</fullName>
    </submittedName>
</protein>
<keyword evidence="1" id="KW-1133">Transmembrane helix</keyword>
<evidence type="ECO:0000259" key="2">
    <source>
        <dbReference type="Pfam" id="PF01433"/>
    </source>
</evidence>
<sequence>MSAASAEVSRKKVRPDLRLRDINDLPPRTSTSTDELRARAKRNERVQGIICAVFGAVSMLALISVILLLLSLSGQLNLFPKHSRCKGDACDESSDYEGLESFDATTVLPGNAIPPSQIEKFTALDEIRDLPGNLVPIAYSVSLTMTDVSDSMVTGQVAIDFDVLKATKKVVLNVDRQVTANVPRYSKIECSPESKAIISTDDSQVEHNRTLELVTFTLSSQLPAGSRCHMTIDIRVTVTASMKGLFRVRSADTKIVGILPLAFNGRRLFPCFDDYPHKVKVDFQFTPPKDLKLLPLAFPTNESGPFEIAMMAASSVVIEKHDGKDFHFATSSPSIHQIFTNAYDFCTRYFHIKMPTKNIVVVATPGLAGEEVVGRNFILYNKALEADLQALKKVAHRGMAKMWLMNAFSLNDWGSRFLYEGVGEYVSQQRWERYSVDAILERAHNLFDGLFYDIADSAPAVYTKTFKYKNEIEEFPLAISRKKASSLFNTFSEIITPENFNEGLIALVKEGFKSEKPIRLSPKQFLSKFKVPPETLGPGDLPFNAIDDFYHMFLHKHFPVLEVSSMSMEMEKTYTVFYPSVFKGTHTPTYSVPIITKLKNSTRLLTWTKRGDIVSVSHPELPIDALCSNYFILKYEVQIRLSTNESDTITPVRRIIDTIIHNMLEPTDNRTPMNRIFEYIFHCSCKVHQFAEKTTRFIVKLFDANDDTMAWPLKSMLQVCGSNYNVTVECGTGKAEPKVIANQCHINYCATKYLPNVESIMRYVTNYITSTDAAERLEAKRGISCVANTTLITGVLQKLFDDNFPKYYLFEALDFIETNPAIRKHGQVFLKDHFEHVFKKIVDINGLSSESIDLLIPGVTMANVYNEVLSDTELKLKINAIPGLANHLAVKHRQETAQRIRDYRRQRNFKKTSDYFESRQKDACDNGKITLNCIYTESRKLEVME</sequence>
<dbReference type="Gene3D" id="1.10.390.10">
    <property type="entry name" value="Neutral Protease Domain 2"/>
    <property type="match status" value="1"/>
</dbReference>
<evidence type="ECO:0000313" key="4">
    <source>
        <dbReference type="Proteomes" id="UP000492821"/>
    </source>
</evidence>
<dbReference type="InterPro" id="IPR014782">
    <property type="entry name" value="Peptidase_M1_dom"/>
</dbReference>
<dbReference type="GO" id="GO:0005737">
    <property type="term" value="C:cytoplasm"/>
    <property type="evidence" value="ECO:0007669"/>
    <property type="project" value="TreeGrafter"/>
</dbReference>
<dbReference type="Pfam" id="PF01433">
    <property type="entry name" value="Peptidase_M1"/>
    <property type="match status" value="1"/>
</dbReference>
<dbReference type="GO" id="GO:0008270">
    <property type="term" value="F:zinc ion binding"/>
    <property type="evidence" value="ECO:0007669"/>
    <property type="project" value="InterPro"/>
</dbReference>